<reference evidence="2 3" key="1">
    <citation type="journal article" date="2016" name="Nat. Commun.">
        <title>Thousands of microbial genomes shed light on interconnected biogeochemical processes in an aquifer system.</title>
        <authorList>
            <person name="Anantharaman K."/>
            <person name="Brown C.T."/>
            <person name="Hug L.A."/>
            <person name="Sharon I."/>
            <person name="Castelle C.J."/>
            <person name="Probst A.J."/>
            <person name="Thomas B.C."/>
            <person name="Singh A."/>
            <person name="Wilkins M.J."/>
            <person name="Karaoz U."/>
            <person name="Brodie E.L."/>
            <person name="Williams K.H."/>
            <person name="Hubbard S.S."/>
            <person name="Banfield J.F."/>
        </authorList>
    </citation>
    <scope>NUCLEOTIDE SEQUENCE [LARGE SCALE GENOMIC DNA]</scope>
</reference>
<dbReference type="GO" id="GO:0006508">
    <property type="term" value="P:proteolysis"/>
    <property type="evidence" value="ECO:0007669"/>
    <property type="project" value="InterPro"/>
</dbReference>
<keyword evidence="1" id="KW-0479">Metal-binding</keyword>
<sequence>MKQCLAVKAGESVLIVTDPARTDLAGIFESTAKEFTDSVELISFTGQTENAQEPPEDVAKEMTEADVVLLVTTYSLSHTQARKKACLAGARIASLPGITLDMIARTLTIDYQTVADLSNQVARALTKGNRVKIISPGGTKLNLSIAGRRGIADTGQFTQPGDFGNLPAGEGFIAPVEKSVNGVIVFDGAFADIELDSPIKLEIKNGRAVKISGGRAAAALNRLIKQIGPKAERIGEFGIGTNAAAQLSPEVLEAEKVYGTAHLALGNNVGFGGKINVPFHSDGIILKPTVTIDGRVIVRDNKIVI</sequence>
<dbReference type="EMBL" id="MEZN01000047">
    <property type="protein sequence ID" value="OGD55249.1"/>
    <property type="molecule type" value="Genomic_DNA"/>
</dbReference>
<dbReference type="PANTHER" id="PTHR34448">
    <property type="entry name" value="AMINOPEPTIDASE"/>
    <property type="match status" value="1"/>
</dbReference>
<evidence type="ECO:0000313" key="3">
    <source>
        <dbReference type="Proteomes" id="UP000176791"/>
    </source>
</evidence>
<organism evidence="2 3">
    <name type="scientific">Candidatus Beckwithbacteria bacterium RIFCSPHIGHO2_12_FULL_47_17</name>
    <dbReference type="NCBI Taxonomy" id="1797460"/>
    <lineage>
        <taxon>Bacteria</taxon>
        <taxon>Candidatus Beckwithiibacteriota</taxon>
    </lineage>
</organism>
<dbReference type="SUPFAM" id="SSF144052">
    <property type="entry name" value="Thermophilic metalloprotease-like"/>
    <property type="match status" value="1"/>
</dbReference>
<dbReference type="GO" id="GO:0046872">
    <property type="term" value="F:metal ion binding"/>
    <property type="evidence" value="ECO:0007669"/>
    <property type="project" value="UniProtKB-KW"/>
</dbReference>
<comment type="caution">
    <text evidence="2">The sequence shown here is derived from an EMBL/GenBank/DDBJ whole genome shotgun (WGS) entry which is preliminary data.</text>
</comment>
<dbReference type="InterPro" id="IPR058739">
    <property type="entry name" value="NicX"/>
</dbReference>
<evidence type="ECO:0008006" key="4">
    <source>
        <dbReference type="Google" id="ProtNLM"/>
    </source>
</evidence>
<name>A0A1F5DJA2_9BACT</name>
<dbReference type="Proteomes" id="UP000176791">
    <property type="component" value="Unassembled WGS sequence"/>
</dbReference>
<accession>A0A1F5DJA2</accession>
<evidence type="ECO:0000256" key="1">
    <source>
        <dbReference type="ARBA" id="ARBA00022723"/>
    </source>
</evidence>
<protein>
    <recommendedName>
        <fullName evidence="4">Leucyl aminopeptidase</fullName>
    </recommendedName>
</protein>
<proteinExistence type="predicted"/>
<dbReference type="PANTHER" id="PTHR34448:SF1">
    <property type="entry name" value="BLL6088 PROTEIN"/>
    <property type="match status" value="1"/>
</dbReference>
<gene>
    <name evidence="2" type="ORF">A3E73_01910</name>
</gene>
<dbReference type="GO" id="GO:0004177">
    <property type="term" value="F:aminopeptidase activity"/>
    <property type="evidence" value="ECO:0007669"/>
    <property type="project" value="InterPro"/>
</dbReference>
<dbReference type="STRING" id="1797460.A3E73_01910"/>
<dbReference type="AlphaFoldDB" id="A0A1F5DJA2"/>
<dbReference type="InterPro" id="IPR052170">
    <property type="entry name" value="M29_Exopeptidase"/>
</dbReference>
<dbReference type="Pfam" id="PF26233">
    <property type="entry name" value="NicX"/>
    <property type="match status" value="1"/>
</dbReference>
<evidence type="ECO:0000313" key="2">
    <source>
        <dbReference type="EMBL" id="OGD55249.1"/>
    </source>
</evidence>